<evidence type="ECO:0000256" key="8">
    <source>
        <dbReference type="RuleBase" id="RU365076"/>
    </source>
</evidence>
<evidence type="ECO:0000256" key="7">
    <source>
        <dbReference type="ARBA" id="ARBA00047658"/>
    </source>
</evidence>
<accession>A0A367YJ93</accession>
<dbReference type="GO" id="GO:0046872">
    <property type="term" value="F:metal ion binding"/>
    <property type="evidence" value="ECO:0007669"/>
    <property type="project" value="UniProtKB-KW"/>
</dbReference>
<proteinExistence type="inferred from homology"/>
<evidence type="ECO:0000259" key="9">
    <source>
        <dbReference type="Pfam" id="PF00432"/>
    </source>
</evidence>
<dbReference type="CDD" id="cd02894">
    <property type="entry name" value="GGTase-II"/>
    <property type="match status" value="1"/>
</dbReference>
<protein>
    <recommendedName>
        <fullName evidence="8">Geranylgeranyl transferase type-2 subunit beta</fullName>
        <ecNumber evidence="8">2.5.1.60</ecNumber>
    </recommendedName>
</protein>
<dbReference type="InterPro" id="IPR008930">
    <property type="entry name" value="Terpenoid_cyclase/PrenylTrfase"/>
</dbReference>
<keyword evidence="3 8" id="KW-0808">Transferase</keyword>
<comment type="cofactor">
    <cofactor evidence="8">
        <name>Zn(2+)</name>
        <dbReference type="ChEBI" id="CHEBI:29105"/>
    </cofactor>
    <text evidence="8">Binds 1 zinc ion per subunit.</text>
</comment>
<dbReference type="SUPFAM" id="SSF48239">
    <property type="entry name" value="Terpenoid cyclases/Protein prenyltransferases"/>
    <property type="match status" value="1"/>
</dbReference>
<evidence type="ECO:0000313" key="11">
    <source>
        <dbReference type="Proteomes" id="UP000253472"/>
    </source>
</evidence>
<evidence type="ECO:0000256" key="1">
    <source>
        <dbReference type="ARBA" id="ARBA00010497"/>
    </source>
</evidence>
<gene>
    <name evidence="10" type="primary">BET2</name>
    <name evidence="10" type="ORF">Cantr_01726</name>
</gene>
<dbReference type="InterPro" id="IPR045089">
    <property type="entry name" value="PGGT1B-like"/>
</dbReference>
<dbReference type="AlphaFoldDB" id="A0A367YJ93"/>
<dbReference type="InterPro" id="IPR026873">
    <property type="entry name" value="Ptb1"/>
</dbReference>
<keyword evidence="5" id="KW-0677">Repeat</keyword>
<keyword evidence="4 8" id="KW-0479">Metal-binding</keyword>
<sequence>MTDTELLPFVKSKHVNFITEQESHRSFEYWLSEHLRMNGLYWGVAALLTMNELDVLPQSEVVDYVFSCWDEKSGAFGSFPKHDGHMLSTLSALQVLTIYDPGLATILPQEKKERLVKFITGLQLPNGSFQGDKYGEVDTRFVYTGVYSLFLLGALTKEIGDSASDFILKCFNFDGGFGLVPGAESHAAQAFTCVGTLAITGNLHLISGKDRAKLVGWLVERQTDTGGFNGRPEKLPDVCYSWWVLSSLGMLGKKDAVDLGSLEKFILNCQDFDNGGFSDRPDNQTDVYHTCFAITALSLIDHERYSFREIDPIFCLPKGLCNL</sequence>
<evidence type="ECO:0000256" key="6">
    <source>
        <dbReference type="ARBA" id="ARBA00022833"/>
    </source>
</evidence>
<dbReference type="PANTHER" id="PTHR11774:SF11">
    <property type="entry name" value="GERANYLGERANYL TRANSFERASE TYPE-2 SUBUNIT BETA"/>
    <property type="match status" value="1"/>
</dbReference>
<dbReference type="PANTHER" id="PTHR11774">
    <property type="entry name" value="GERANYLGERANYL TRANSFERASE TYPE BETA SUBUNIT"/>
    <property type="match status" value="1"/>
</dbReference>
<evidence type="ECO:0000313" key="10">
    <source>
        <dbReference type="EMBL" id="RCK65965.1"/>
    </source>
</evidence>
<evidence type="ECO:0000256" key="4">
    <source>
        <dbReference type="ARBA" id="ARBA00022723"/>
    </source>
</evidence>
<reference evidence="10 11" key="1">
    <citation type="submission" date="2018-06" db="EMBL/GenBank/DDBJ databases">
        <title>Whole genome sequencing of Candida tropicalis (genome annotated by CSBL at Korea University).</title>
        <authorList>
            <person name="Ahn J."/>
        </authorList>
    </citation>
    <scope>NUCLEOTIDE SEQUENCE [LARGE SCALE GENOMIC DNA]</scope>
    <source>
        <strain evidence="10 11">ATCC 20962</strain>
    </source>
</reference>
<dbReference type="STRING" id="5486.A0A367YJ93"/>
<dbReference type="GO" id="GO:0004663">
    <property type="term" value="F:Rab geranylgeranyltransferase activity"/>
    <property type="evidence" value="ECO:0007669"/>
    <property type="project" value="UniProtKB-UniRule"/>
</dbReference>
<feature type="domain" description="Prenyltransferase alpha-alpha toroid" evidence="9">
    <location>
        <begin position="10"/>
        <end position="316"/>
    </location>
</feature>
<comment type="caution">
    <text evidence="10">The sequence shown here is derived from an EMBL/GenBank/DDBJ whole genome shotgun (WGS) entry which is preliminary data.</text>
</comment>
<dbReference type="EMBL" id="QLNQ01000018">
    <property type="protein sequence ID" value="RCK65965.1"/>
    <property type="molecule type" value="Genomic_DNA"/>
</dbReference>
<dbReference type="FunFam" id="1.50.10.20:FF:000028">
    <property type="entry name" value="Geranylgeranyl transferase type-2 subunit beta"/>
    <property type="match status" value="1"/>
</dbReference>
<comment type="catalytic activity">
    <reaction evidence="7 8">
        <text>geranylgeranyl diphosphate + L-cysteinyl-[protein] = S-geranylgeranyl-L-cysteinyl-[protein] + diphosphate</text>
        <dbReference type="Rhea" id="RHEA:21240"/>
        <dbReference type="Rhea" id="RHEA-COMP:10131"/>
        <dbReference type="Rhea" id="RHEA-COMP:11537"/>
        <dbReference type="ChEBI" id="CHEBI:29950"/>
        <dbReference type="ChEBI" id="CHEBI:33019"/>
        <dbReference type="ChEBI" id="CHEBI:57533"/>
        <dbReference type="ChEBI" id="CHEBI:86021"/>
        <dbReference type="EC" id="2.5.1.60"/>
    </reaction>
</comment>
<evidence type="ECO:0000256" key="5">
    <source>
        <dbReference type="ARBA" id="ARBA00022737"/>
    </source>
</evidence>
<keyword evidence="11" id="KW-1185">Reference proteome</keyword>
<dbReference type="InterPro" id="IPR001330">
    <property type="entry name" value="Prenyltrans"/>
</dbReference>
<keyword evidence="2 8" id="KW-0637">Prenyltransferase</keyword>
<dbReference type="EC" id="2.5.1.60" evidence="8"/>
<comment type="similarity">
    <text evidence="1 8">Belongs to the protein prenyltransferase subunit beta family.</text>
</comment>
<dbReference type="Gene3D" id="1.50.10.20">
    <property type="match status" value="1"/>
</dbReference>
<dbReference type="OrthoDB" id="5428259at2759"/>
<keyword evidence="6 8" id="KW-0862">Zinc</keyword>
<evidence type="ECO:0000256" key="2">
    <source>
        <dbReference type="ARBA" id="ARBA00022602"/>
    </source>
</evidence>
<dbReference type="Proteomes" id="UP000253472">
    <property type="component" value="Unassembled WGS sequence"/>
</dbReference>
<comment type="function">
    <text evidence="8">Catalyzes the transfer of a geranylgeranyl moiety from geranylgeranyl diphosphate to both cysteines of proteins with the C-terminal sequence -XXCC, -XCXC and -CCXX.</text>
</comment>
<organism evidence="10 11">
    <name type="scientific">Candida viswanathii</name>
    <dbReference type="NCBI Taxonomy" id="5486"/>
    <lineage>
        <taxon>Eukaryota</taxon>
        <taxon>Fungi</taxon>
        <taxon>Dikarya</taxon>
        <taxon>Ascomycota</taxon>
        <taxon>Saccharomycotina</taxon>
        <taxon>Pichiomycetes</taxon>
        <taxon>Debaryomycetaceae</taxon>
        <taxon>Candida/Lodderomyces clade</taxon>
        <taxon>Candida</taxon>
    </lineage>
</organism>
<dbReference type="GO" id="GO:0005968">
    <property type="term" value="C:Rab-protein geranylgeranyltransferase complex"/>
    <property type="evidence" value="ECO:0007669"/>
    <property type="project" value="UniProtKB-UniRule"/>
</dbReference>
<name>A0A367YJ93_9ASCO</name>
<dbReference type="Pfam" id="PF00432">
    <property type="entry name" value="Prenyltrans"/>
    <property type="match status" value="1"/>
</dbReference>
<evidence type="ECO:0000256" key="3">
    <source>
        <dbReference type="ARBA" id="ARBA00022679"/>
    </source>
</evidence>